<gene>
    <name evidence="3" type="ORF">TSOC_000108</name>
</gene>
<dbReference type="SUPFAM" id="SSF46565">
    <property type="entry name" value="Chaperone J-domain"/>
    <property type="match status" value="1"/>
</dbReference>
<dbReference type="Pfam" id="PF00226">
    <property type="entry name" value="DnaJ"/>
    <property type="match status" value="1"/>
</dbReference>
<dbReference type="AlphaFoldDB" id="A0A2J8AK44"/>
<name>A0A2J8AK44_9CHLO</name>
<dbReference type="PANTHER" id="PTHR46620">
    <property type="entry name" value="J DOMAIN-CONTAINING PROTEIN SPF31"/>
    <property type="match status" value="1"/>
</dbReference>
<feature type="region of interest" description="Disordered" evidence="1">
    <location>
        <begin position="1"/>
        <end position="42"/>
    </location>
</feature>
<dbReference type="PROSITE" id="PS50076">
    <property type="entry name" value="DNAJ_2"/>
    <property type="match status" value="1"/>
</dbReference>
<accession>A0A2J8AK44</accession>
<dbReference type="Proteomes" id="UP000236333">
    <property type="component" value="Unassembled WGS sequence"/>
</dbReference>
<dbReference type="EMBL" id="PGGS01000002">
    <property type="protein sequence ID" value="PNH12881.1"/>
    <property type="molecule type" value="Genomic_DNA"/>
</dbReference>
<evidence type="ECO:0000313" key="3">
    <source>
        <dbReference type="EMBL" id="PNH12881.1"/>
    </source>
</evidence>
<dbReference type="InterPro" id="IPR036869">
    <property type="entry name" value="J_dom_sf"/>
</dbReference>
<dbReference type="InterPro" id="IPR001623">
    <property type="entry name" value="DnaJ_domain"/>
</dbReference>
<dbReference type="OrthoDB" id="342454at2759"/>
<dbReference type="Gene3D" id="1.10.287.110">
    <property type="entry name" value="DnaJ domain"/>
    <property type="match status" value="1"/>
</dbReference>
<feature type="region of interest" description="Disordered" evidence="1">
    <location>
        <begin position="214"/>
        <end position="297"/>
    </location>
</feature>
<dbReference type="PANTHER" id="PTHR46620:SF1">
    <property type="entry name" value="J DOMAIN-CONTAINING PROTEIN SPF31"/>
    <property type="match status" value="1"/>
</dbReference>
<protein>
    <submittedName>
        <fullName evidence="3">J domain-containing protein spf31</fullName>
    </submittedName>
</protein>
<evidence type="ECO:0000313" key="4">
    <source>
        <dbReference type="Proteomes" id="UP000236333"/>
    </source>
</evidence>
<comment type="caution">
    <text evidence="3">The sequence shown here is derived from an EMBL/GenBank/DDBJ whole genome shotgun (WGS) entry which is preliminary data.</text>
</comment>
<feature type="compositionally biased region" description="Basic and acidic residues" evidence="1">
    <location>
        <begin position="214"/>
        <end position="241"/>
    </location>
</feature>
<sequence>MGEEESAPDAAGPGPSSEAAAQAKATKKERAAPPPPEELDPEDLLNAFFSDVKEVDRDNEVNRILWAFKLNPFEKLNLRFDATVDDVKRQFRKLSLMVHPDKCKHPQASTAFDILGEAQKDLLNDEKRENIVKVLEIAKEEVRKERRKETKHDNLVRVASLLHEEGRDGIEAEWEKTEEFHERWKMKARDVLARSEWRKRKLTKRIKEETLRLEEKDQEVKERHKAKKEHEKQWETTRDTRVNTWHDYLKGGGGKKSTGMVKPPKLKTNDDDKLYVQRPVGEQHRPPPAKSAGPKKD</sequence>
<evidence type="ECO:0000256" key="1">
    <source>
        <dbReference type="SAM" id="MobiDB-lite"/>
    </source>
</evidence>
<evidence type="ECO:0000259" key="2">
    <source>
        <dbReference type="PROSITE" id="PS50076"/>
    </source>
</evidence>
<organism evidence="3 4">
    <name type="scientific">Tetrabaena socialis</name>
    <dbReference type="NCBI Taxonomy" id="47790"/>
    <lineage>
        <taxon>Eukaryota</taxon>
        <taxon>Viridiplantae</taxon>
        <taxon>Chlorophyta</taxon>
        <taxon>core chlorophytes</taxon>
        <taxon>Chlorophyceae</taxon>
        <taxon>CS clade</taxon>
        <taxon>Chlamydomonadales</taxon>
        <taxon>Tetrabaenaceae</taxon>
        <taxon>Tetrabaena</taxon>
    </lineage>
</organism>
<dbReference type="SMART" id="SM00271">
    <property type="entry name" value="DnaJ"/>
    <property type="match status" value="1"/>
</dbReference>
<dbReference type="CDD" id="cd06257">
    <property type="entry name" value="DnaJ"/>
    <property type="match status" value="1"/>
</dbReference>
<proteinExistence type="predicted"/>
<keyword evidence="4" id="KW-1185">Reference proteome</keyword>
<feature type="domain" description="J" evidence="2">
    <location>
        <begin position="71"/>
        <end position="128"/>
    </location>
</feature>
<feature type="compositionally biased region" description="Low complexity" evidence="1">
    <location>
        <begin position="8"/>
        <end position="24"/>
    </location>
</feature>
<dbReference type="PRINTS" id="PR00625">
    <property type="entry name" value="JDOMAIN"/>
</dbReference>
<feature type="compositionally biased region" description="Basic and acidic residues" evidence="1">
    <location>
        <begin position="267"/>
        <end position="285"/>
    </location>
</feature>
<reference evidence="3 4" key="1">
    <citation type="journal article" date="2017" name="Mol. Biol. Evol.">
        <title>The 4-celled Tetrabaena socialis nuclear genome reveals the essential components for genetic control of cell number at the origin of multicellularity in the volvocine lineage.</title>
        <authorList>
            <person name="Featherston J."/>
            <person name="Arakaki Y."/>
            <person name="Hanschen E.R."/>
            <person name="Ferris P.J."/>
            <person name="Michod R.E."/>
            <person name="Olson B.J.S.C."/>
            <person name="Nozaki H."/>
            <person name="Durand P.M."/>
        </authorList>
    </citation>
    <scope>NUCLEOTIDE SEQUENCE [LARGE SCALE GENOMIC DNA]</scope>
    <source>
        <strain evidence="3 4">NIES-571</strain>
    </source>
</reference>